<evidence type="ECO:0000256" key="2">
    <source>
        <dbReference type="ARBA" id="ARBA00022737"/>
    </source>
</evidence>
<dbReference type="AlphaFoldDB" id="A0A835Z1Q3"/>
<dbReference type="PANTHER" id="PTHR23050">
    <property type="entry name" value="CALCIUM BINDING PROTEIN"/>
    <property type="match status" value="1"/>
</dbReference>
<keyword evidence="3" id="KW-0106">Calcium</keyword>
<feature type="domain" description="EF-hand" evidence="4">
    <location>
        <begin position="16"/>
        <end position="51"/>
    </location>
</feature>
<evidence type="ECO:0000313" key="5">
    <source>
        <dbReference type="EMBL" id="KAG5183425.1"/>
    </source>
</evidence>
<dbReference type="SMART" id="SM00054">
    <property type="entry name" value="EFh"/>
    <property type="match status" value="4"/>
</dbReference>
<dbReference type="InterPro" id="IPR011992">
    <property type="entry name" value="EF-hand-dom_pair"/>
</dbReference>
<evidence type="ECO:0000256" key="1">
    <source>
        <dbReference type="ARBA" id="ARBA00005253"/>
    </source>
</evidence>
<dbReference type="EMBL" id="JAFCMP010000212">
    <property type="protein sequence ID" value="KAG5183425.1"/>
    <property type="molecule type" value="Genomic_DNA"/>
</dbReference>
<dbReference type="Gene3D" id="1.10.238.10">
    <property type="entry name" value="EF-hand"/>
    <property type="match status" value="3"/>
</dbReference>
<evidence type="ECO:0000259" key="4">
    <source>
        <dbReference type="PROSITE" id="PS50222"/>
    </source>
</evidence>
<dbReference type="InterPro" id="IPR002048">
    <property type="entry name" value="EF_hand_dom"/>
</dbReference>
<accession>A0A835Z1Q3</accession>
<dbReference type="Proteomes" id="UP000664859">
    <property type="component" value="Unassembled WGS sequence"/>
</dbReference>
<feature type="domain" description="EF-hand" evidence="4">
    <location>
        <begin position="121"/>
        <end position="144"/>
    </location>
</feature>
<dbReference type="FunFam" id="1.10.238.10:FF:000178">
    <property type="entry name" value="Calmodulin-2 A"/>
    <property type="match status" value="1"/>
</dbReference>
<dbReference type="OrthoDB" id="26525at2759"/>
<gene>
    <name evidence="5" type="ORF">JKP88DRAFT_257630</name>
</gene>
<dbReference type="Pfam" id="PF13499">
    <property type="entry name" value="EF-hand_7"/>
    <property type="match status" value="2"/>
</dbReference>
<sequence>MAAFTASSEMRELTQEELDDYKEAFDNFDKDGNGEIDEIELSTVMRSLGYNPTDEQLHDMMLNIDLDGNEFVTMMRKCEVETDFDREVREAFQVFDRDGSGAIDKAELTVIMKAKIELLVREADVDGDGAINLDEFIRIMYGGA</sequence>
<proteinExistence type="inferred from homology"/>
<dbReference type="SUPFAM" id="SSF47473">
    <property type="entry name" value="EF-hand"/>
    <property type="match status" value="1"/>
</dbReference>
<comment type="similarity">
    <text evidence="1">Belongs to the centrin family.</text>
</comment>
<feature type="domain" description="EF-hand" evidence="4">
    <location>
        <begin position="83"/>
        <end position="118"/>
    </location>
</feature>
<evidence type="ECO:0000313" key="6">
    <source>
        <dbReference type="Proteomes" id="UP000664859"/>
    </source>
</evidence>
<evidence type="ECO:0000256" key="3">
    <source>
        <dbReference type="ARBA" id="ARBA00022837"/>
    </source>
</evidence>
<dbReference type="InterPro" id="IPR018247">
    <property type="entry name" value="EF_Hand_1_Ca_BS"/>
</dbReference>
<dbReference type="GO" id="GO:0005509">
    <property type="term" value="F:calcium ion binding"/>
    <property type="evidence" value="ECO:0007669"/>
    <property type="project" value="InterPro"/>
</dbReference>
<keyword evidence="2" id="KW-0677">Repeat</keyword>
<dbReference type="PROSITE" id="PS50222">
    <property type="entry name" value="EF_HAND_2"/>
    <property type="match status" value="3"/>
</dbReference>
<dbReference type="GO" id="GO:0043226">
    <property type="term" value="C:organelle"/>
    <property type="evidence" value="ECO:0007669"/>
    <property type="project" value="UniProtKB-ARBA"/>
</dbReference>
<reference evidence="5" key="1">
    <citation type="submission" date="2021-02" db="EMBL/GenBank/DDBJ databases">
        <title>First Annotated Genome of the Yellow-green Alga Tribonema minus.</title>
        <authorList>
            <person name="Mahan K.M."/>
        </authorList>
    </citation>
    <scope>NUCLEOTIDE SEQUENCE</scope>
    <source>
        <strain evidence="5">UTEX B ZZ1240</strain>
    </source>
</reference>
<keyword evidence="6" id="KW-1185">Reference proteome</keyword>
<dbReference type="PROSITE" id="PS00018">
    <property type="entry name" value="EF_HAND_1"/>
    <property type="match status" value="3"/>
</dbReference>
<protein>
    <submittedName>
        <fullName evidence="5">Calmodulin</fullName>
    </submittedName>
</protein>
<organism evidence="5 6">
    <name type="scientific">Tribonema minus</name>
    <dbReference type="NCBI Taxonomy" id="303371"/>
    <lineage>
        <taxon>Eukaryota</taxon>
        <taxon>Sar</taxon>
        <taxon>Stramenopiles</taxon>
        <taxon>Ochrophyta</taxon>
        <taxon>PX clade</taxon>
        <taxon>Xanthophyceae</taxon>
        <taxon>Tribonematales</taxon>
        <taxon>Tribonemataceae</taxon>
        <taxon>Tribonema</taxon>
    </lineage>
</organism>
<name>A0A835Z1Q3_9STRA</name>
<dbReference type="InterPro" id="IPR050145">
    <property type="entry name" value="Centrin_CML-like"/>
</dbReference>
<comment type="caution">
    <text evidence="5">The sequence shown here is derived from an EMBL/GenBank/DDBJ whole genome shotgun (WGS) entry which is preliminary data.</text>
</comment>